<protein>
    <submittedName>
        <fullName evidence="2">Uncharacterized protein</fullName>
    </submittedName>
</protein>
<proteinExistence type="predicted"/>
<dbReference type="AlphaFoldDB" id="A0A0A3IGB0"/>
<keyword evidence="3" id="KW-1185">Reference proteome</keyword>
<reference evidence="2 3" key="1">
    <citation type="submission" date="2014-02" db="EMBL/GenBank/DDBJ databases">
        <title>Draft genome sequence of Lysinibacillus odysseyi NBRC 100172.</title>
        <authorList>
            <person name="Zhang F."/>
            <person name="Wang G."/>
            <person name="Zhang L."/>
        </authorList>
    </citation>
    <scope>NUCLEOTIDE SEQUENCE [LARGE SCALE GENOMIC DNA]</scope>
    <source>
        <strain evidence="2 3">NBRC 100172</strain>
    </source>
</reference>
<sequence length="101" mass="11277">MAKKSSSNSNETADAPINKEVVAIDLAIMSNIIGMLSQMIGLFSLVLQAEVIQEDEKEEAMLSANRGSNSSRPNSEISPERFKKLEKQVMYLSKEMERLKK</sequence>
<dbReference type="RefSeq" id="WP_036158834.1">
    <property type="nucleotide sequence ID" value="NZ_AVCX01000001.1"/>
</dbReference>
<dbReference type="EMBL" id="JPVP01000060">
    <property type="protein sequence ID" value="KGR81848.1"/>
    <property type="molecule type" value="Genomic_DNA"/>
</dbReference>
<feature type="region of interest" description="Disordered" evidence="1">
    <location>
        <begin position="58"/>
        <end position="81"/>
    </location>
</feature>
<name>A0A0A3IGB0_9BACI</name>
<comment type="caution">
    <text evidence="2">The sequence shown here is derived from an EMBL/GenBank/DDBJ whole genome shotgun (WGS) entry which is preliminary data.</text>
</comment>
<evidence type="ECO:0000313" key="3">
    <source>
        <dbReference type="Proteomes" id="UP000030437"/>
    </source>
</evidence>
<dbReference type="Proteomes" id="UP000030437">
    <property type="component" value="Unassembled WGS sequence"/>
</dbReference>
<feature type="compositionally biased region" description="Polar residues" evidence="1">
    <location>
        <begin position="65"/>
        <end position="77"/>
    </location>
</feature>
<organism evidence="2 3">
    <name type="scientific">Lysinibacillus odysseyi 34hs-1 = NBRC 100172</name>
    <dbReference type="NCBI Taxonomy" id="1220589"/>
    <lineage>
        <taxon>Bacteria</taxon>
        <taxon>Bacillati</taxon>
        <taxon>Bacillota</taxon>
        <taxon>Bacilli</taxon>
        <taxon>Bacillales</taxon>
        <taxon>Bacillaceae</taxon>
        <taxon>Lysinibacillus</taxon>
    </lineage>
</organism>
<evidence type="ECO:0000313" key="2">
    <source>
        <dbReference type="EMBL" id="KGR81848.1"/>
    </source>
</evidence>
<accession>A0A0A3IGB0</accession>
<evidence type="ECO:0000256" key="1">
    <source>
        <dbReference type="SAM" id="MobiDB-lite"/>
    </source>
</evidence>
<gene>
    <name evidence="2" type="ORF">CD32_21230</name>
</gene>